<evidence type="ECO:0008006" key="4">
    <source>
        <dbReference type="Google" id="ProtNLM"/>
    </source>
</evidence>
<comment type="caution">
    <text evidence="2">The sequence shown here is derived from an EMBL/GenBank/DDBJ whole genome shotgun (WGS) entry which is preliminary data.</text>
</comment>
<feature type="region of interest" description="Disordered" evidence="1">
    <location>
        <begin position="1"/>
        <end position="54"/>
    </location>
</feature>
<protein>
    <recommendedName>
        <fullName evidence="4">Alpha/beta hydrolase</fullName>
    </recommendedName>
</protein>
<accession>A0ABU4NAD2</accession>
<dbReference type="Proteomes" id="UP001271274">
    <property type="component" value="Unassembled WGS sequence"/>
</dbReference>
<keyword evidence="3" id="KW-1185">Reference proteome</keyword>
<name>A0ABU4NAD2_9ACTN</name>
<evidence type="ECO:0000256" key="1">
    <source>
        <dbReference type="SAM" id="MobiDB-lite"/>
    </source>
</evidence>
<proteinExistence type="predicted"/>
<gene>
    <name evidence="2" type="ORF">PV662_04555</name>
</gene>
<organism evidence="2 3">
    <name type="scientific">Streptomyces europaeiscabiei</name>
    <dbReference type="NCBI Taxonomy" id="146819"/>
    <lineage>
        <taxon>Bacteria</taxon>
        <taxon>Bacillati</taxon>
        <taxon>Actinomycetota</taxon>
        <taxon>Actinomycetes</taxon>
        <taxon>Kitasatosporales</taxon>
        <taxon>Streptomycetaceae</taxon>
        <taxon>Streptomyces</taxon>
    </lineage>
</organism>
<sequence>MGVLPVRNPASTTEVSSVSAADGTRLSVYRDTPVRPRPGGATVVLAHGASTPGT</sequence>
<evidence type="ECO:0000313" key="3">
    <source>
        <dbReference type="Proteomes" id="UP001271274"/>
    </source>
</evidence>
<feature type="compositionally biased region" description="Low complexity" evidence="1">
    <location>
        <begin position="10"/>
        <end position="21"/>
    </location>
</feature>
<evidence type="ECO:0000313" key="2">
    <source>
        <dbReference type="EMBL" id="MDX3699042.1"/>
    </source>
</evidence>
<reference evidence="2 3" key="1">
    <citation type="journal article" date="2023" name="Microb. Genom.">
        <title>Mesoterricola silvestris gen. nov., sp. nov., Mesoterricola sediminis sp. nov., Geothrix oryzae sp. nov., Geothrix edaphica sp. nov., Geothrix rubra sp. nov., and Geothrix limicola sp. nov., six novel members of Acidobacteriota isolated from soils.</title>
        <authorList>
            <person name="Weisberg A.J."/>
            <person name="Pearce E."/>
            <person name="Kramer C.G."/>
            <person name="Chang J.H."/>
            <person name="Clarke C.R."/>
        </authorList>
    </citation>
    <scope>NUCLEOTIDE SEQUENCE [LARGE SCALE GENOMIC DNA]</scope>
    <source>
        <strain evidence="2 3">ID09-01A</strain>
    </source>
</reference>
<dbReference type="RefSeq" id="WP_247195485.1">
    <property type="nucleotide sequence ID" value="NZ_JARAYT010000001.1"/>
</dbReference>
<dbReference type="EMBL" id="JARAYU010000001">
    <property type="protein sequence ID" value="MDX3699042.1"/>
    <property type="molecule type" value="Genomic_DNA"/>
</dbReference>